<accession>A0A5J6MP66</accession>
<reference evidence="2 3" key="1">
    <citation type="submission" date="2019-08" db="EMBL/GenBank/DDBJ databases">
        <title>Hyperibacter terrae gen. nov., sp. nov. and Hyperibacter viscosus sp. nov., two new members in the family Rhodospirillaceae isolated from the rhizosphere of Hypericum perforatum.</title>
        <authorList>
            <person name="Noviana Z."/>
        </authorList>
    </citation>
    <scope>NUCLEOTIDE SEQUENCE [LARGE SCALE GENOMIC DNA]</scope>
    <source>
        <strain evidence="2 3">R5913</strain>
    </source>
</reference>
<gene>
    <name evidence="2" type="ORF">FRZ44_43090</name>
</gene>
<proteinExistence type="predicted"/>
<dbReference type="OrthoDB" id="9801785at2"/>
<dbReference type="EMBL" id="CP042906">
    <property type="protein sequence ID" value="QEX18997.1"/>
    <property type="molecule type" value="Genomic_DNA"/>
</dbReference>
<dbReference type="InterPro" id="IPR036291">
    <property type="entry name" value="NAD(P)-bd_dom_sf"/>
</dbReference>
<dbReference type="PANTHER" id="PTHR48079:SF6">
    <property type="entry name" value="NAD(P)-BINDING DOMAIN-CONTAINING PROTEIN-RELATED"/>
    <property type="match status" value="1"/>
</dbReference>
<dbReference type="GO" id="GO:0004029">
    <property type="term" value="F:aldehyde dehydrogenase (NAD+) activity"/>
    <property type="evidence" value="ECO:0007669"/>
    <property type="project" value="TreeGrafter"/>
</dbReference>
<dbReference type="PANTHER" id="PTHR48079">
    <property type="entry name" value="PROTEIN YEEZ"/>
    <property type="match status" value="1"/>
</dbReference>
<dbReference type="GO" id="GO:0005737">
    <property type="term" value="C:cytoplasm"/>
    <property type="evidence" value="ECO:0007669"/>
    <property type="project" value="TreeGrafter"/>
</dbReference>
<feature type="domain" description="NAD-dependent epimerase/dehydratase" evidence="1">
    <location>
        <begin position="3"/>
        <end position="228"/>
    </location>
</feature>
<evidence type="ECO:0000313" key="3">
    <source>
        <dbReference type="Proteomes" id="UP000326202"/>
    </source>
</evidence>
<keyword evidence="3" id="KW-1185">Reference proteome</keyword>
<evidence type="ECO:0000313" key="2">
    <source>
        <dbReference type="EMBL" id="QEX18997.1"/>
    </source>
</evidence>
<sequence>MNLVTGGAGFIGSHLVAALLAEGEEVRVLERPGVNVDHLPGDRIELVRADIRDQAAAVQATRNCRHVYHLAADPNLWRRDVREFDAINFHGAMNIIRAALDNGAERVLHTSTESILTPTHGDRGSVEQLELYESDMVGPYCRSKFRADSAVRELAAAGAPVVLVCPTLPIGPGDRLLTPPTRMAIAFCRGELPAYLDCRLNLVDARDVATGMIAAMRRGKTKRRYLLGGHNQQLADWLRILGSLTDRPLPRWTVPYPLAMTVAFFSEGWATHVSGKMPLATVTGVRLTRRSMFVDPGPTLAELGLVARPVQESARDAVAWYRSLGWLQ</sequence>
<organism evidence="2 3">
    <name type="scientific">Hypericibacter terrae</name>
    <dbReference type="NCBI Taxonomy" id="2602015"/>
    <lineage>
        <taxon>Bacteria</taxon>
        <taxon>Pseudomonadati</taxon>
        <taxon>Pseudomonadota</taxon>
        <taxon>Alphaproteobacteria</taxon>
        <taxon>Rhodospirillales</taxon>
        <taxon>Dongiaceae</taxon>
        <taxon>Hypericibacter</taxon>
    </lineage>
</organism>
<dbReference type="InterPro" id="IPR001509">
    <property type="entry name" value="Epimerase_deHydtase"/>
</dbReference>
<dbReference type="SUPFAM" id="SSF51735">
    <property type="entry name" value="NAD(P)-binding Rossmann-fold domains"/>
    <property type="match status" value="1"/>
</dbReference>
<dbReference type="Gene3D" id="3.40.50.720">
    <property type="entry name" value="NAD(P)-binding Rossmann-like Domain"/>
    <property type="match status" value="1"/>
</dbReference>
<dbReference type="Pfam" id="PF01370">
    <property type="entry name" value="Epimerase"/>
    <property type="match status" value="1"/>
</dbReference>
<dbReference type="Proteomes" id="UP000326202">
    <property type="component" value="Chromosome"/>
</dbReference>
<protein>
    <submittedName>
        <fullName evidence="2">NAD-dependent dehydratase</fullName>
    </submittedName>
</protein>
<dbReference type="KEGG" id="htq:FRZ44_43090"/>
<name>A0A5J6MP66_9PROT</name>
<dbReference type="RefSeq" id="WP_151179101.1">
    <property type="nucleotide sequence ID" value="NZ_CP042906.1"/>
</dbReference>
<dbReference type="InterPro" id="IPR051783">
    <property type="entry name" value="NAD(P)-dependent_oxidoreduct"/>
</dbReference>
<evidence type="ECO:0000259" key="1">
    <source>
        <dbReference type="Pfam" id="PF01370"/>
    </source>
</evidence>
<dbReference type="AlphaFoldDB" id="A0A5J6MP66"/>